<organism evidence="1 2">
    <name type="scientific">Candidatus Sulfomarinibacter kjeldsenii</name>
    <dbReference type="NCBI Taxonomy" id="2885994"/>
    <lineage>
        <taxon>Bacteria</taxon>
        <taxon>Pseudomonadati</taxon>
        <taxon>Acidobacteriota</taxon>
        <taxon>Thermoanaerobaculia</taxon>
        <taxon>Thermoanaerobaculales</taxon>
        <taxon>Candidatus Sulfomarinibacteraceae</taxon>
        <taxon>Candidatus Sulfomarinibacter</taxon>
    </lineage>
</organism>
<dbReference type="GO" id="GO:0005829">
    <property type="term" value="C:cytosol"/>
    <property type="evidence" value="ECO:0007669"/>
    <property type="project" value="TreeGrafter"/>
</dbReference>
<protein>
    <recommendedName>
        <fullName evidence="3">Polymerase/histidinol phosphatase N-terminal domain-containing protein</fullName>
    </recommendedName>
</protein>
<dbReference type="InterPro" id="IPR050243">
    <property type="entry name" value="PHP_phosphatase"/>
</dbReference>
<sequence length="352" mass="39472">MGQTATISNGALAEALFMLADAEPPGDRRLALLRAGYAAFDAPGKARRDLLREAPHWLKPLISQLIACRGEDALQAAVQRLQGGENSRRRPARQGYLSRAEMTEVLKSGPEDLHPQRLRGACHWHTRHSDGKASLETMARACGRRGYAWSMVTDHSRGLEVASGLDREGVRLQRRRVERWNDQHGEEHRLFQGLEVEVLADGTLDVPKGERLEIDCVVAAVHSQFDPDRDQTERLLRTIQTPEVHLLAHPRGRHFHHRPGLKARWETVFSACADAGVAIEINGFPRRQDLDADLARLAVEKGCEVILSSDAHAVPHLEFDAYASAIAMRAEVPRERILNVLHADEFEVWLKR</sequence>
<dbReference type="SUPFAM" id="SSF89550">
    <property type="entry name" value="PHP domain-like"/>
    <property type="match status" value="1"/>
</dbReference>
<gene>
    <name evidence="1" type="ORF">IFJ97_03835</name>
</gene>
<name>A0A8J7C3B7_9BACT</name>
<dbReference type="PANTHER" id="PTHR36928">
    <property type="entry name" value="PHOSPHATASE YCDX-RELATED"/>
    <property type="match status" value="1"/>
</dbReference>
<dbReference type="Proteomes" id="UP000598633">
    <property type="component" value="Unassembled WGS sequence"/>
</dbReference>
<evidence type="ECO:0000313" key="1">
    <source>
        <dbReference type="EMBL" id="MBD3870470.1"/>
    </source>
</evidence>
<dbReference type="Gene3D" id="3.20.20.140">
    <property type="entry name" value="Metal-dependent hydrolases"/>
    <property type="match status" value="1"/>
</dbReference>
<dbReference type="EMBL" id="JACXWA010000062">
    <property type="protein sequence ID" value="MBD3870470.1"/>
    <property type="molecule type" value="Genomic_DNA"/>
</dbReference>
<proteinExistence type="predicted"/>
<accession>A0A8J7C3B7</accession>
<dbReference type="PANTHER" id="PTHR36928:SF1">
    <property type="entry name" value="PHOSPHATASE YCDX-RELATED"/>
    <property type="match status" value="1"/>
</dbReference>
<dbReference type="GO" id="GO:0042578">
    <property type="term" value="F:phosphoric ester hydrolase activity"/>
    <property type="evidence" value="ECO:0007669"/>
    <property type="project" value="TreeGrafter"/>
</dbReference>
<reference evidence="1 2" key="1">
    <citation type="submission" date="2020-08" db="EMBL/GenBank/DDBJ databases">
        <title>Acidobacteriota in marine sediments use diverse sulfur dissimilation pathways.</title>
        <authorList>
            <person name="Wasmund K."/>
        </authorList>
    </citation>
    <scope>NUCLEOTIDE SEQUENCE [LARGE SCALE GENOMIC DNA]</scope>
    <source>
        <strain evidence="1">MAG AM3-A</strain>
    </source>
</reference>
<comment type="caution">
    <text evidence="1">The sequence shown here is derived from an EMBL/GenBank/DDBJ whole genome shotgun (WGS) entry which is preliminary data.</text>
</comment>
<dbReference type="InterPro" id="IPR016195">
    <property type="entry name" value="Pol/histidinol_Pase-like"/>
</dbReference>
<evidence type="ECO:0008006" key="3">
    <source>
        <dbReference type="Google" id="ProtNLM"/>
    </source>
</evidence>
<evidence type="ECO:0000313" key="2">
    <source>
        <dbReference type="Proteomes" id="UP000598633"/>
    </source>
</evidence>
<dbReference type="AlphaFoldDB" id="A0A8J7C3B7"/>
<dbReference type="GO" id="GO:0008270">
    <property type="term" value="F:zinc ion binding"/>
    <property type="evidence" value="ECO:0007669"/>
    <property type="project" value="TreeGrafter"/>
</dbReference>